<feature type="chain" id="PRO_5045199249" evidence="3">
    <location>
        <begin position="26"/>
        <end position="398"/>
    </location>
</feature>
<dbReference type="PANTHER" id="PTHR30483:SF6">
    <property type="entry name" value="PERIPLASMIC BINDING PROTEIN OF ABC TRANSPORTER FOR NATURAL AMINO ACIDS"/>
    <property type="match status" value="1"/>
</dbReference>
<evidence type="ECO:0000259" key="4">
    <source>
        <dbReference type="Pfam" id="PF13458"/>
    </source>
</evidence>
<dbReference type="Gene3D" id="3.40.50.2300">
    <property type="match status" value="2"/>
</dbReference>
<dbReference type="PANTHER" id="PTHR30483">
    <property type="entry name" value="LEUCINE-SPECIFIC-BINDING PROTEIN"/>
    <property type="match status" value="1"/>
</dbReference>
<name>A0ABN3LI22_STRLO</name>
<feature type="signal peptide" evidence="3">
    <location>
        <begin position="1"/>
        <end position="25"/>
    </location>
</feature>
<dbReference type="RefSeq" id="WP_344400034.1">
    <property type="nucleotide sequence ID" value="NZ_BAAASG010000006.1"/>
</dbReference>
<comment type="similarity">
    <text evidence="1">Belongs to the leucine-binding protein family.</text>
</comment>
<dbReference type="InterPro" id="IPR028081">
    <property type="entry name" value="Leu-bd"/>
</dbReference>
<dbReference type="InterPro" id="IPR028082">
    <property type="entry name" value="Peripla_BP_I"/>
</dbReference>
<organism evidence="5 6">
    <name type="scientific">Streptomyces longisporus</name>
    <dbReference type="NCBI Taxonomy" id="1948"/>
    <lineage>
        <taxon>Bacteria</taxon>
        <taxon>Bacillati</taxon>
        <taxon>Actinomycetota</taxon>
        <taxon>Actinomycetes</taxon>
        <taxon>Kitasatosporales</taxon>
        <taxon>Streptomycetaceae</taxon>
        <taxon>Streptomyces</taxon>
    </lineage>
</organism>
<reference evidence="5 6" key="1">
    <citation type="journal article" date="2019" name="Int. J. Syst. Evol. Microbiol.">
        <title>The Global Catalogue of Microorganisms (GCM) 10K type strain sequencing project: providing services to taxonomists for standard genome sequencing and annotation.</title>
        <authorList>
            <consortium name="The Broad Institute Genomics Platform"/>
            <consortium name="The Broad Institute Genome Sequencing Center for Infectious Disease"/>
            <person name="Wu L."/>
            <person name="Ma J."/>
        </authorList>
    </citation>
    <scope>NUCLEOTIDE SEQUENCE [LARGE SCALE GENOMIC DNA]</scope>
    <source>
        <strain evidence="5 6">JCM 4395</strain>
    </source>
</reference>
<proteinExistence type="inferred from homology"/>
<sequence length="398" mass="41459">MIRPTRRHTCALSAAALLAATAGCAGNASSSGSKNDEGPIVIGTSIQLSGTTVLSQVRDGYLLAVQQVNAEGGLEVGGKKRKVELKVLDNRSDTNTMVQQVRSLVLTDHAVGLLGSCCQQNIDMQGQADALKVPLVMGALPVELLPKGKGYTWDSFQSLADGSKGFYQTAAGAKTNKKTLIVTNNDGQGKSTGQLWANAGKKAGFTITATKAVPTGTTDFSDVIKAGKSSDAQVLIASMTPSDCFAMWKQMKALAYKPKMAIGLQCAQTPGWGSLGKLGNGTLVQLNWSDTAGLPYTDLIKKKYGKKYTNLTDLGSVAIGLHEATILMDAVKDAGSTDAAAVNKALAESTTVSALGSVKFVDNKSTTPTFIGQWENGVIKQIWPAKGGSPLASLSGLN</sequence>
<evidence type="ECO:0000256" key="1">
    <source>
        <dbReference type="ARBA" id="ARBA00010062"/>
    </source>
</evidence>
<dbReference type="Proteomes" id="UP001501777">
    <property type="component" value="Unassembled WGS sequence"/>
</dbReference>
<evidence type="ECO:0000313" key="6">
    <source>
        <dbReference type="Proteomes" id="UP001501777"/>
    </source>
</evidence>
<gene>
    <name evidence="5" type="ORF">GCM10010276_22970</name>
</gene>
<dbReference type="PROSITE" id="PS51257">
    <property type="entry name" value="PROKAR_LIPOPROTEIN"/>
    <property type="match status" value="1"/>
</dbReference>
<evidence type="ECO:0000256" key="2">
    <source>
        <dbReference type="ARBA" id="ARBA00022729"/>
    </source>
</evidence>
<keyword evidence="6" id="KW-1185">Reference proteome</keyword>
<comment type="caution">
    <text evidence="5">The sequence shown here is derived from an EMBL/GenBank/DDBJ whole genome shotgun (WGS) entry which is preliminary data.</text>
</comment>
<evidence type="ECO:0000313" key="5">
    <source>
        <dbReference type="EMBL" id="GAA2484657.1"/>
    </source>
</evidence>
<dbReference type="SUPFAM" id="SSF53822">
    <property type="entry name" value="Periplasmic binding protein-like I"/>
    <property type="match status" value="1"/>
</dbReference>
<dbReference type="Pfam" id="PF13458">
    <property type="entry name" value="Peripla_BP_6"/>
    <property type="match status" value="1"/>
</dbReference>
<keyword evidence="2 3" id="KW-0732">Signal</keyword>
<protein>
    <submittedName>
        <fullName evidence="5">Amino acid ABC transporter substrate-binding protein</fullName>
    </submittedName>
</protein>
<feature type="domain" description="Leucine-binding protein" evidence="4">
    <location>
        <begin position="39"/>
        <end position="376"/>
    </location>
</feature>
<dbReference type="EMBL" id="BAAASG010000006">
    <property type="protein sequence ID" value="GAA2484657.1"/>
    <property type="molecule type" value="Genomic_DNA"/>
</dbReference>
<dbReference type="InterPro" id="IPR051010">
    <property type="entry name" value="BCAA_transport"/>
</dbReference>
<accession>A0ABN3LI22</accession>
<evidence type="ECO:0000256" key="3">
    <source>
        <dbReference type="SAM" id="SignalP"/>
    </source>
</evidence>